<comment type="subcellular location">
    <subcellularLocation>
        <location evidence="1">Membrane</location>
    </subcellularLocation>
</comment>
<feature type="transmembrane region" description="Helical" evidence="5">
    <location>
        <begin position="290"/>
        <end position="312"/>
    </location>
</feature>
<keyword evidence="3 5" id="KW-1133">Transmembrane helix</keyword>
<name>A0A0M6XVG2_9RHOB</name>
<feature type="transmembrane region" description="Helical" evidence="5">
    <location>
        <begin position="202"/>
        <end position="229"/>
    </location>
</feature>
<evidence type="ECO:0000313" key="7">
    <source>
        <dbReference type="EMBL" id="CTQ33944.1"/>
    </source>
</evidence>
<feature type="transmembrane region" description="Helical" evidence="5">
    <location>
        <begin position="97"/>
        <end position="119"/>
    </location>
</feature>
<feature type="transmembrane region" description="Helical" evidence="5">
    <location>
        <begin position="158"/>
        <end position="182"/>
    </location>
</feature>
<dbReference type="PANTHER" id="PTHR23521:SF3">
    <property type="entry name" value="MFS TRANSPORTER"/>
    <property type="match status" value="1"/>
</dbReference>
<feature type="domain" description="Major facilitator superfamily (MFS) profile" evidence="6">
    <location>
        <begin position="199"/>
        <end position="426"/>
    </location>
</feature>
<dbReference type="GO" id="GO:0005886">
    <property type="term" value="C:plasma membrane"/>
    <property type="evidence" value="ECO:0007669"/>
    <property type="project" value="TreeGrafter"/>
</dbReference>
<dbReference type="InterPro" id="IPR011701">
    <property type="entry name" value="MFS"/>
</dbReference>
<dbReference type="PROSITE" id="PS50850">
    <property type="entry name" value="MFS"/>
    <property type="match status" value="1"/>
</dbReference>
<evidence type="ECO:0000313" key="8">
    <source>
        <dbReference type="Proteomes" id="UP000048908"/>
    </source>
</evidence>
<evidence type="ECO:0000256" key="3">
    <source>
        <dbReference type="ARBA" id="ARBA00022989"/>
    </source>
</evidence>
<organism evidence="7 8">
    <name type="scientific">Jannaschia rubra</name>
    <dbReference type="NCBI Taxonomy" id="282197"/>
    <lineage>
        <taxon>Bacteria</taxon>
        <taxon>Pseudomonadati</taxon>
        <taxon>Pseudomonadota</taxon>
        <taxon>Alphaproteobacteria</taxon>
        <taxon>Rhodobacterales</taxon>
        <taxon>Roseobacteraceae</taxon>
        <taxon>Jannaschia</taxon>
    </lineage>
</organism>
<feature type="transmembrane region" description="Helical" evidence="5">
    <location>
        <begin position="40"/>
        <end position="61"/>
    </location>
</feature>
<feature type="transmembrane region" description="Helical" evidence="5">
    <location>
        <begin position="353"/>
        <end position="372"/>
    </location>
</feature>
<keyword evidence="2 5" id="KW-0812">Transmembrane</keyword>
<dbReference type="Gene3D" id="1.20.1250.20">
    <property type="entry name" value="MFS general substrate transporter like domains"/>
    <property type="match status" value="2"/>
</dbReference>
<keyword evidence="4 5" id="KW-0472">Membrane</keyword>
<sequence length="426" mass="44775">MLHVFRNTWALLVGISLLMLGNGMQGTLLGVRGAIEGFSTGAMSIVMSGYFAGFLLGSQMVPGMIRRVGHVRVFAFLGSLASAGLLLYPVLTDPYSWTALRILLGFCFCGVYIVAESWLNNTTTNETRGRALSLYMIAQMVGIVAAQAIFALGDAGDYTLFIIVSVLVSLAFSPILLAATPVPPFETTKPMSFRTVYETSPLGFVGIFILGAVFSALFGMAGVFGAAAGLTSAEIALFVSAIYTGGLILQYPVGWLSDRMDRRQLVIAGSVIAILACGLGIADFGGVPGLLVAAFLIGGMANPLYALLLAYTNDYLQPEDMASASARLLFVNGLGAIGGPLVTGWLMGRVGPGGFFIFIGVLMALLGLYTGWRMTQRAAVASDDTTSYYAVAPMATTPVTVSNMAEAWEEESIEAAEAAETAEAAQ</sequence>
<dbReference type="InterPro" id="IPR020846">
    <property type="entry name" value="MFS_dom"/>
</dbReference>
<evidence type="ECO:0000256" key="2">
    <source>
        <dbReference type="ARBA" id="ARBA00022692"/>
    </source>
</evidence>
<evidence type="ECO:0000256" key="1">
    <source>
        <dbReference type="ARBA" id="ARBA00004370"/>
    </source>
</evidence>
<proteinExistence type="predicted"/>
<gene>
    <name evidence="7" type="primary">ycaD_1</name>
    <name evidence="7" type="ORF">JAN5088_02733</name>
</gene>
<dbReference type="GO" id="GO:0022857">
    <property type="term" value="F:transmembrane transporter activity"/>
    <property type="evidence" value="ECO:0007669"/>
    <property type="project" value="InterPro"/>
</dbReference>
<dbReference type="InterPro" id="IPR005828">
    <property type="entry name" value="MFS_sugar_transport-like"/>
</dbReference>
<feature type="transmembrane region" description="Helical" evidence="5">
    <location>
        <begin position="324"/>
        <end position="347"/>
    </location>
</feature>
<dbReference type="OrthoDB" id="9810614at2"/>
<dbReference type="EMBL" id="CXPG01000020">
    <property type="protein sequence ID" value="CTQ33944.1"/>
    <property type="molecule type" value="Genomic_DNA"/>
</dbReference>
<accession>A0A0M6XVG2</accession>
<dbReference type="PANTHER" id="PTHR23521">
    <property type="entry name" value="TRANSPORTER MFS SUPERFAMILY"/>
    <property type="match status" value="1"/>
</dbReference>
<evidence type="ECO:0000256" key="4">
    <source>
        <dbReference type="ARBA" id="ARBA00023136"/>
    </source>
</evidence>
<keyword evidence="8" id="KW-1185">Reference proteome</keyword>
<dbReference type="InterPro" id="IPR036259">
    <property type="entry name" value="MFS_trans_sf"/>
</dbReference>
<feature type="transmembrane region" description="Helical" evidence="5">
    <location>
        <begin position="235"/>
        <end position="253"/>
    </location>
</feature>
<evidence type="ECO:0000259" key="6">
    <source>
        <dbReference type="PROSITE" id="PS50850"/>
    </source>
</evidence>
<dbReference type="InterPro" id="IPR047200">
    <property type="entry name" value="MFS_YcaD-like"/>
</dbReference>
<feature type="transmembrane region" description="Helical" evidence="5">
    <location>
        <begin position="73"/>
        <end position="91"/>
    </location>
</feature>
<reference evidence="7 8" key="1">
    <citation type="submission" date="2015-07" db="EMBL/GenBank/DDBJ databases">
        <authorList>
            <person name="Noorani M."/>
        </authorList>
    </citation>
    <scope>NUCLEOTIDE SEQUENCE [LARGE SCALE GENOMIC DNA]</scope>
    <source>
        <strain evidence="7 8">CECT 5088</strain>
    </source>
</reference>
<dbReference type="STRING" id="282197.SAMN04488517_11446"/>
<feature type="transmembrane region" description="Helical" evidence="5">
    <location>
        <begin position="131"/>
        <end position="152"/>
    </location>
</feature>
<protein>
    <submittedName>
        <fullName evidence="7">Putative MFS-type transporter YcaD</fullName>
    </submittedName>
</protein>
<dbReference type="Pfam" id="PF00083">
    <property type="entry name" value="Sugar_tr"/>
    <property type="match status" value="1"/>
</dbReference>
<feature type="transmembrane region" description="Helical" evidence="5">
    <location>
        <begin position="265"/>
        <end position="284"/>
    </location>
</feature>
<dbReference type="Pfam" id="PF07690">
    <property type="entry name" value="MFS_1"/>
    <property type="match status" value="1"/>
</dbReference>
<dbReference type="CDD" id="cd17477">
    <property type="entry name" value="MFS_YcaD_like"/>
    <property type="match status" value="1"/>
</dbReference>
<dbReference type="RefSeq" id="WP_055683295.1">
    <property type="nucleotide sequence ID" value="NZ_CXPG01000020.1"/>
</dbReference>
<dbReference type="AlphaFoldDB" id="A0A0M6XVG2"/>
<dbReference type="Proteomes" id="UP000048908">
    <property type="component" value="Unassembled WGS sequence"/>
</dbReference>
<dbReference type="SUPFAM" id="SSF103473">
    <property type="entry name" value="MFS general substrate transporter"/>
    <property type="match status" value="1"/>
</dbReference>
<evidence type="ECO:0000256" key="5">
    <source>
        <dbReference type="SAM" id="Phobius"/>
    </source>
</evidence>